<gene>
    <name evidence="4" type="ORF">THRCLA_00246</name>
</gene>
<protein>
    <submittedName>
        <fullName evidence="4">Pyridoxal-dependent decarboxylase</fullName>
    </submittedName>
</protein>
<dbReference type="InterPro" id="IPR009006">
    <property type="entry name" value="Ala_racemase/Decarboxylase_C"/>
</dbReference>
<evidence type="ECO:0000256" key="2">
    <source>
        <dbReference type="ARBA" id="ARBA00022898"/>
    </source>
</evidence>
<feature type="non-terminal residue" evidence="4">
    <location>
        <position position="1"/>
    </location>
</feature>
<keyword evidence="2" id="KW-0663">Pyridoxal phosphate</keyword>
<dbReference type="GO" id="GO:0008836">
    <property type="term" value="F:diaminopimelate decarboxylase activity"/>
    <property type="evidence" value="ECO:0007669"/>
    <property type="project" value="TreeGrafter"/>
</dbReference>
<proteinExistence type="predicted"/>
<evidence type="ECO:0000256" key="1">
    <source>
        <dbReference type="ARBA" id="ARBA00001933"/>
    </source>
</evidence>
<reference evidence="4 5" key="1">
    <citation type="journal article" date="2014" name="Genome Biol. Evol.">
        <title>The secreted proteins of Achlya hypogyna and Thraustotheca clavata identify the ancestral oomycete secretome and reveal gene acquisitions by horizontal gene transfer.</title>
        <authorList>
            <person name="Misner I."/>
            <person name="Blouin N."/>
            <person name="Leonard G."/>
            <person name="Richards T.A."/>
            <person name="Lane C.E."/>
        </authorList>
    </citation>
    <scope>NUCLEOTIDE SEQUENCE [LARGE SCALE GENOMIC DNA]</scope>
    <source>
        <strain evidence="4 5">ATCC 34112</strain>
    </source>
</reference>
<dbReference type="PANTHER" id="PTHR43727:SF3">
    <property type="entry name" value="GROUP IV DECARBOXYLASE"/>
    <property type="match status" value="1"/>
</dbReference>
<dbReference type="Gene3D" id="3.20.20.10">
    <property type="entry name" value="Alanine racemase"/>
    <property type="match status" value="1"/>
</dbReference>
<dbReference type="InterPro" id="IPR029066">
    <property type="entry name" value="PLP-binding_barrel"/>
</dbReference>
<dbReference type="SUPFAM" id="SSF51419">
    <property type="entry name" value="PLP-binding barrel"/>
    <property type="match status" value="1"/>
</dbReference>
<accession>A0A1W0ABQ4</accession>
<dbReference type="GO" id="GO:0009089">
    <property type="term" value="P:lysine biosynthetic process via diaminopimelate"/>
    <property type="evidence" value="ECO:0007669"/>
    <property type="project" value="TreeGrafter"/>
</dbReference>
<dbReference type="AlphaFoldDB" id="A0A1W0ABQ4"/>
<feature type="domain" description="Orn/DAP/Arg decarboxylase 2 N-terminal" evidence="3">
    <location>
        <begin position="182"/>
        <end position="275"/>
    </location>
</feature>
<organism evidence="4 5">
    <name type="scientific">Thraustotheca clavata</name>
    <dbReference type="NCBI Taxonomy" id="74557"/>
    <lineage>
        <taxon>Eukaryota</taxon>
        <taxon>Sar</taxon>
        <taxon>Stramenopiles</taxon>
        <taxon>Oomycota</taxon>
        <taxon>Saprolegniomycetes</taxon>
        <taxon>Saprolegniales</taxon>
        <taxon>Achlyaceae</taxon>
        <taxon>Thraustotheca</taxon>
    </lineage>
</organism>
<evidence type="ECO:0000259" key="3">
    <source>
        <dbReference type="Pfam" id="PF02784"/>
    </source>
</evidence>
<evidence type="ECO:0000313" key="5">
    <source>
        <dbReference type="Proteomes" id="UP000243217"/>
    </source>
</evidence>
<evidence type="ECO:0000313" key="4">
    <source>
        <dbReference type="EMBL" id="OQS07757.1"/>
    </source>
</evidence>
<dbReference type="SUPFAM" id="SSF50621">
    <property type="entry name" value="Alanine racemase C-terminal domain-like"/>
    <property type="match status" value="1"/>
</dbReference>
<dbReference type="OrthoDB" id="5034579at2759"/>
<dbReference type="EMBL" id="JNBS01000115">
    <property type="protein sequence ID" value="OQS07757.1"/>
    <property type="molecule type" value="Genomic_DNA"/>
</dbReference>
<sequence>SFHVVDNDSYLSVDRLKHVHTFLSKDISSVITETSPLDIALASKKCLVGQPVTLGKLKHGVLRIALGADMVNHIYRGTKTMTELVLEDAIIMRKLLLILNHWEPLCAKFIDIPVHHHLPAPPVKEANNSSSMWDFSVKDNQCGSALRALLTSGHELYPRMVMYDLDAVDIAFQTLVAPFPSHFDYRFNVSSCPLSFFLRRAIENDIGLTCSSVVEVQHALRLGCAPHKITFTSPVKTRRQIAYSIDMGVEVNADSFEELDIIREHAQQLFQSNFPECTPRYAGELPRIGVRVHFTQQSDHAWMTGIPMTPENRAKLVQLFKESPWLSGLVLATYVKGEDSLMHDIAAGANLLCDLANEIDAVVGETRVKVLNLGCGLEAHYDTDRVYPTFGEFVETLHAEAPKIFERNGRTVLTEHGDYVSAKVGWTTSDVEHVRFHQVESTLDESRQTVVIDSGADVLTRLPNSTYKHRISVYKDNGEPSTATSTMQSIACIGEPLHHEWSSRKVSLPLMERGDIVVLHDTGCNIGTMYHGANGQPAPPVYGYRRHNEKLHVVLLKPAETPEQVMQLWG</sequence>
<dbReference type="Gene3D" id="2.40.37.10">
    <property type="entry name" value="Lyase, Ornithine Decarboxylase, Chain A, domain 1"/>
    <property type="match status" value="1"/>
</dbReference>
<comment type="cofactor">
    <cofactor evidence="1">
        <name>pyridoxal 5'-phosphate</name>
        <dbReference type="ChEBI" id="CHEBI:597326"/>
    </cofactor>
</comment>
<name>A0A1W0ABQ4_9STRA</name>
<keyword evidence="5" id="KW-1185">Reference proteome</keyword>
<comment type="caution">
    <text evidence="4">The sequence shown here is derived from an EMBL/GenBank/DDBJ whole genome shotgun (WGS) entry which is preliminary data.</text>
</comment>
<dbReference type="PANTHER" id="PTHR43727">
    <property type="entry name" value="DIAMINOPIMELATE DECARBOXYLASE"/>
    <property type="match status" value="1"/>
</dbReference>
<dbReference type="Pfam" id="PF02784">
    <property type="entry name" value="Orn_Arg_deC_N"/>
    <property type="match status" value="1"/>
</dbReference>
<dbReference type="InterPro" id="IPR022644">
    <property type="entry name" value="De-COase2_N"/>
</dbReference>
<dbReference type="Proteomes" id="UP000243217">
    <property type="component" value="Unassembled WGS sequence"/>
</dbReference>